<accession>F7XQC6</accession>
<protein>
    <submittedName>
        <fullName evidence="5">Transcriptional regulator, ArsR family</fullName>
    </submittedName>
</protein>
<dbReference type="CDD" id="cd00090">
    <property type="entry name" value="HTH_ARSR"/>
    <property type="match status" value="1"/>
</dbReference>
<dbReference type="GO" id="GO:0003700">
    <property type="term" value="F:DNA-binding transcription factor activity"/>
    <property type="evidence" value="ECO:0007669"/>
    <property type="project" value="InterPro"/>
</dbReference>
<dbReference type="PRINTS" id="PR00778">
    <property type="entry name" value="HTHARSR"/>
</dbReference>
<dbReference type="InterPro" id="IPR001845">
    <property type="entry name" value="HTH_ArsR_DNA-bd_dom"/>
</dbReference>
<dbReference type="InterPro" id="IPR011991">
    <property type="entry name" value="ArsR-like_HTH"/>
</dbReference>
<evidence type="ECO:0000313" key="6">
    <source>
        <dbReference type="Proteomes" id="UP000006622"/>
    </source>
</evidence>
<dbReference type="SUPFAM" id="SSF46785">
    <property type="entry name" value="Winged helix' DNA-binding domain"/>
    <property type="match status" value="1"/>
</dbReference>
<evidence type="ECO:0000256" key="2">
    <source>
        <dbReference type="ARBA" id="ARBA00023125"/>
    </source>
</evidence>
<dbReference type="PANTHER" id="PTHR43132">
    <property type="entry name" value="ARSENICAL RESISTANCE OPERON REPRESSOR ARSR-RELATED"/>
    <property type="match status" value="1"/>
</dbReference>
<dbReference type="InterPro" id="IPR051011">
    <property type="entry name" value="Metal_resp_trans_reg"/>
</dbReference>
<dbReference type="InterPro" id="IPR036388">
    <property type="entry name" value="WH-like_DNA-bd_sf"/>
</dbReference>
<dbReference type="Pfam" id="PF01022">
    <property type="entry name" value="HTH_5"/>
    <property type="match status" value="1"/>
</dbReference>
<dbReference type="Proteomes" id="UP000006622">
    <property type="component" value="Chromosome"/>
</dbReference>
<dbReference type="PANTHER" id="PTHR43132:SF6">
    <property type="entry name" value="HTH-TYPE TRANSCRIPTIONAL REPRESSOR CZRA"/>
    <property type="match status" value="1"/>
</dbReference>
<keyword evidence="2" id="KW-0238">DNA-binding</keyword>
<dbReference type="GO" id="GO:0003677">
    <property type="term" value="F:DNA binding"/>
    <property type="evidence" value="ECO:0007669"/>
    <property type="project" value="UniProtKB-KW"/>
</dbReference>
<dbReference type="NCBIfam" id="NF033788">
    <property type="entry name" value="HTH_metalloreg"/>
    <property type="match status" value="1"/>
</dbReference>
<name>F7XQC6_METZD</name>
<dbReference type="Gene3D" id="1.10.10.10">
    <property type="entry name" value="Winged helix-like DNA-binding domain superfamily/Winged helix DNA-binding domain"/>
    <property type="match status" value="1"/>
</dbReference>
<dbReference type="OrthoDB" id="46231at2157"/>
<reference evidence="5 6" key="1">
    <citation type="submission" date="2010-07" db="EMBL/GenBank/DDBJ databases">
        <title>The complete genome of Methanosalsum zhilinae DSM 4017.</title>
        <authorList>
            <consortium name="US DOE Joint Genome Institute (JGI-PGF)"/>
            <person name="Lucas S."/>
            <person name="Copeland A."/>
            <person name="Lapidus A."/>
            <person name="Glavina del Rio T."/>
            <person name="Dalin E."/>
            <person name="Tice H."/>
            <person name="Bruce D."/>
            <person name="Goodwin L."/>
            <person name="Pitluck S."/>
            <person name="Kyrpides N."/>
            <person name="Mavromatis K."/>
            <person name="Ovchinnikova G."/>
            <person name="Daligault H."/>
            <person name="Detter J.C."/>
            <person name="Han C."/>
            <person name="Tapia R."/>
            <person name="Larimer F."/>
            <person name="Land M."/>
            <person name="Hauser L."/>
            <person name="Markowitz V."/>
            <person name="Cheng J.-F."/>
            <person name="Hugenholtz P."/>
            <person name="Woyke T."/>
            <person name="Wu D."/>
            <person name="Spring S."/>
            <person name="Schueler E."/>
            <person name="Brambilla E."/>
            <person name="Klenk H.-P."/>
            <person name="Eisen J.A."/>
        </authorList>
    </citation>
    <scope>NUCLEOTIDE SEQUENCE [LARGE SCALE GENOMIC DNA]</scope>
    <source>
        <strain evidence="6">DSM 4017 / NBRC 107636 / OCM 62 / WeN5</strain>
    </source>
</reference>
<evidence type="ECO:0000256" key="3">
    <source>
        <dbReference type="ARBA" id="ARBA00023163"/>
    </source>
</evidence>
<feature type="domain" description="HTH arsR-type" evidence="4">
    <location>
        <begin position="29"/>
        <end position="121"/>
    </location>
</feature>
<proteinExistence type="predicted"/>
<evidence type="ECO:0000259" key="4">
    <source>
        <dbReference type="PROSITE" id="PS50987"/>
    </source>
</evidence>
<dbReference type="STRING" id="679901.Mzhil_1757"/>
<dbReference type="GeneID" id="10823398"/>
<evidence type="ECO:0000313" key="5">
    <source>
        <dbReference type="EMBL" id="AEH61592.1"/>
    </source>
</evidence>
<dbReference type="SMART" id="SM00418">
    <property type="entry name" value="HTH_ARSR"/>
    <property type="match status" value="1"/>
</dbReference>
<dbReference type="KEGG" id="mzh:Mzhil_1757"/>
<dbReference type="PROSITE" id="PS50987">
    <property type="entry name" value="HTH_ARSR_2"/>
    <property type="match status" value="1"/>
</dbReference>
<gene>
    <name evidence="5" type="ordered locus">Mzhil_1757</name>
</gene>
<keyword evidence="1" id="KW-0805">Transcription regulation</keyword>
<evidence type="ECO:0000256" key="1">
    <source>
        <dbReference type="ARBA" id="ARBA00023015"/>
    </source>
</evidence>
<dbReference type="RefSeq" id="WP_013899028.1">
    <property type="nucleotide sequence ID" value="NC_015676.1"/>
</dbReference>
<dbReference type="EMBL" id="CP002101">
    <property type="protein sequence ID" value="AEH61592.1"/>
    <property type="molecule type" value="Genomic_DNA"/>
</dbReference>
<keyword evidence="6" id="KW-1185">Reference proteome</keyword>
<dbReference type="InterPro" id="IPR036390">
    <property type="entry name" value="WH_DNA-bd_sf"/>
</dbReference>
<dbReference type="AlphaFoldDB" id="F7XQC6"/>
<organism evidence="5 6">
    <name type="scientific">Methanosalsum zhilinae (strain DSM 4017 / NBRC 107636 / OCM 62 / WeN5)</name>
    <name type="common">Methanohalophilus zhilinae</name>
    <dbReference type="NCBI Taxonomy" id="679901"/>
    <lineage>
        <taxon>Archaea</taxon>
        <taxon>Methanobacteriati</taxon>
        <taxon>Methanobacteriota</taxon>
        <taxon>Stenosarchaea group</taxon>
        <taxon>Methanomicrobia</taxon>
        <taxon>Methanosarcinales</taxon>
        <taxon>Methanosarcinaceae</taxon>
        <taxon>Methanosalsum</taxon>
    </lineage>
</organism>
<keyword evidence="3" id="KW-0804">Transcription</keyword>
<sequence>MDTMQDRQIKGISSDYQIDNRTLAEVESALSEDMSKIAAIFKLLSDPVRLNIIKALDIQELCVCVLVGITDYKYSALSYHLKLLKDAGLIDSKREKSFQIYYLTEMGQSVIKSIKEDYREL</sequence>
<dbReference type="HOGENOM" id="CLU_097806_7_3_2"/>